<gene>
    <name evidence="2" type="ORF">S01H4_21636</name>
</gene>
<comment type="caution">
    <text evidence="2">The sequence shown here is derived from an EMBL/GenBank/DDBJ whole genome shotgun (WGS) entry which is preliminary data.</text>
</comment>
<dbReference type="EMBL" id="BART01009821">
    <property type="protein sequence ID" value="GAG81413.1"/>
    <property type="molecule type" value="Genomic_DNA"/>
</dbReference>
<protein>
    <submittedName>
        <fullName evidence="2">Uncharacterized protein</fullName>
    </submittedName>
</protein>
<feature type="transmembrane region" description="Helical" evidence="1">
    <location>
        <begin position="49"/>
        <end position="67"/>
    </location>
</feature>
<evidence type="ECO:0000313" key="2">
    <source>
        <dbReference type="EMBL" id="GAG81413.1"/>
    </source>
</evidence>
<sequence>MGFFGVVGDLIGFAVDVVSAVVGLGISWVYAGLAWALDIVLPRDVAAGIARWVTIAGATFLAWKFYFGLANLIGRGAVRAALTVYQIYGAYTGRIAGLLPAIVIGGRWFRRLLNIWAVYGVYDVGRLAWHETD</sequence>
<keyword evidence="1" id="KW-0812">Transmembrane</keyword>
<keyword evidence="1" id="KW-1133">Transmembrane helix</keyword>
<name>X1BBA1_9ZZZZ</name>
<dbReference type="AlphaFoldDB" id="X1BBA1"/>
<evidence type="ECO:0000256" key="1">
    <source>
        <dbReference type="SAM" id="Phobius"/>
    </source>
</evidence>
<keyword evidence="1" id="KW-0472">Membrane</keyword>
<organism evidence="2">
    <name type="scientific">marine sediment metagenome</name>
    <dbReference type="NCBI Taxonomy" id="412755"/>
    <lineage>
        <taxon>unclassified sequences</taxon>
        <taxon>metagenomes</taxon>
        <taxon>ecological metagenomes</taxon>
    </lineage>
</organism>
<reference evidence="2" key="1">
    <citation type="journal article" date="2014" name="Front. Microbiol.">
        <title>High frequency of phylogenetically diverse reductive dehalogenase-homologous genes in deep subseafloor sedimentary metagenomes.</title>
        <authorList>
            <person name="Kawai M."/>
            <person name="Futagami T."/>
            <person name="Toyoda A."/>
            <person name="Takaki Y."/>
            <person name="Nishi S."/>
            <person name="Hori S."/>
            <person name="Arai W."/>
            <person name="Tsubouchi T."/>
            <person name="Morono Y."/>
            <person name="Uchiyama I."/>
            <person name="Ito T."/>
            <person name="Fujiyama A."/>
            <person name="Inagaki F."/>
            <person name="Takami H."/>
        </authorList>
    </citation>
    <scope>NUCLEOTIDE SEQUENCE</scope>
    <source>
        <strain evidence="2">Expedition CK06-06</strain>
    </source>
</reference>
<feature type="transmembrane region" description="Helical" evidence="1">
    <location>
        <begin position="12"/>
        <end position="37"/>
    </location>
</feature>
<accession>X1BBA1</accession>
<feature type="transmembrane region" description="Helical" evidence="1">
    <location>
        <begin position="87"/>
        <end position="109"/>
    </location>
</feature>
<proteinExistence type="predicted"/>